<keyword evidence="2" id="KW-1185">Reference proteome</keyword>
<comment type="caution">
    <text evidence="1">The sequence shown here is derived from an EMBL/GenBank/DDBJ whole genome shotgun (WGS) entry which is preliminary data.</text>
</comment>
<protein>
    <recommendedName>
        <fullName evidence="3">Alpha-galactosidase</fullName>
    </recommendedName>
</protein>
<gene>
    <name evidence="1" type="ORF">Rhal01_00116</name>
</gene>
<organism evidence="1 2">
    <name type="scientific">Rubritalea halochordaticola</name>
    <dbReference type="NCBI Taxonomy" id="714537"/>
    <lineage>
        <taxon>Bacteria</taxon>
        <taxon>Pseudomonadati</taxon>
        <taxon>Verrucomicrobiota</taxon>
        <taxon>Verrucomicrobiia</taxon>
        <taxon>Verrucomicrobiales</taxon>
        <taxon>Rubritaleaceae</taxon>
        <taxon>Rubritalea</taxon>
    </lineage>
</organism>
<sequence length="699" mass="78860">MQMMLLKPITLISPIAVLFCTPICYAKVFTLKGDTVSREFDITDGQLKTTKIINHLDGKTLLPTQGQEFVLHLKDGKTLSSTNFRVKDTEQTKPGSLDITLHDPSSGIEAKLAFRYSEKDQVIRKTLSLHSKEGLMLDRVELEHMKLAQAYQPYTQKQITAKGAAQWRPGIGQPLYTKDSGSFWGVEFPASVNTVKDSTLSCSHYVSETLKPNAWWSSHSSVCGTSDSADFIKDAFFDYIENSRAHPFRLQTQYNSWFDFGPGVTKDKFLSSVKTVNEELVNKRGVPALSAYVIDDGWQDKGADWSKTGVWPINKSRFSEDFAASRKVLKGISSDLGLWMSPGCLFGAQAAIPKMKAAGWQSLDPWMSMTGEDYMNSLEKRMIYLAENGTEFFKLDGIFGHLNTRNFVVEGFKGSEKELNDSKYDEAKVRYLSAGTERLTEIFRKVRKVNPDVFIIVSNGAWLSPWWLHTADTSWMINAGDAAGGADRTAELLYRDRVYHDLAVSENTQFPLSAIFNHEPKKRKTGETPEVFRNYLYANMARGTGFVESYIKTQKLSQADWDVLAEGLLWVHEVAPTFPCARMHGGSPRKKEPYGYTAWKGQLGYVSIFNPSKEEKTYKFTLNRAFGLPANLAANSEYFLTSPIEESTKGLKNTYKIGDTIELTLKPETNYILNFQLDKPQDWSALKRLQDAATEHFKK</sequence>
<dbReference type="EMBL" id="BAABRL010000001">
    <property type="protein sequence ID" value="GAA5493963.1"/>
    <property type="molecule type" value="Genomic_DNA"/>
</dbReference>
<accession>A0ABP9UUR0</accession>
<reference evidence="1 2" key="1">
    <citation type="submission" date="2024-02" db="EMBL/GenBank/DDBJ databases">
        <title>Rubritalea halochordaticola NBRC 107102.</title>
        <authorList>
            <person name="Ichikawa N."/>
            <person name="Katano-Makiyama Y."/>
            <person name="Hidaka K."/>
        </authorList>
    </citation>
    <scope>NUCLEOTIDE SEQUENCE [LARGE SCALE GENOMIC DNA]</scope>
    <source>
        <strain evidence="1 2">NBRC 107102</strain>
    </source>
</reference>
<name>A0ABP9UUR0_9BACT</name>
<evidence type="ECO:0000313" key="2">
    <source>
        <dbReference type="Proteomes" id="UP001424741"/>
    </source>
</evidence>
<evidence type="ECO:0000313" key="1">
    <source>
        <dbReference type="EMBL" id="GAA5493963.1"/>
    </source>
</evidence>
<dbReference type="SUPFAM" id="SSF51445">
    <property type="entry name" value="(Trans)glycosidases"/>
    <property type="match status" value="1"/>
</dbReference>
<proteinExistence type="predicted"/>
<evidence type="ECO:0008006" key="3">
    <source>
        <dbReference type="Google" id="ProtNLM"/>
    </source>
</evidence>
<dbReference type="InterPro" id="IPR017853">
    <property type="entry name" value="GH"/>
</dbReference>
<dbReference type="Proteomes" id="UP001424741">
    <property type="component" value="Unassembled WGS sequence"/>
</dbReference>
<dbReference type="Gene3D" id="3.20.20.70">
    <property type="entry name" value="Aldolase class I"/>
    <property type="match status" value="1"/>
</dbReference>
<dbReference type="InterPro" id="IPR013785">
    <property type="entry name" value="Aldolase_TIM"/>
</dbReference>